<gene>
    <name evidence="4" type="ORF">EBB06_13425</name>
</gene>
<dbReference type="Proteomes" id="UP000290682">
    <property type="component" value="Unassembled WGS sequence"/>
</dbReference>
<dbReference type="EMBL" id="REGR01000015">
    <property type="protein sequence ID" value="RXZ42045.1"/>
    <property type="molecule type" value="Genomic_DNA"/>
</dbReference>
<evidence type="ECO:0000313" key="5">
    <source>
        <dbReference type="Proteomes" id="UP000290682"/>
    </source>
</evidence>
<organism evidence="4 5">
    <name type="scientific">Crenobacter cavernae</name>
    <dbReference type="NCBI Taxonomy" id="2290923"/>
    <lineage>
        <taxon>Bacteria</taxon>
        <taxon>Pseudomonadati</taxon>
        <taxon>Pseudomonadota</taxon>
        <taxon>Betaproteobacteria</taxon>
        <taxon>Neisseriales</taxon>
        <taxon>Neisseriaceae</taxon>
        <taxon>Crenobacter</taxon>
    </lineage>
</organism>
<feature type="transmembrane region" description="Helical" evidence="3">
    <location>
        <begin position="193"/>
        <end position="215"/>
    </location>
</feature>
<feature type="coiled-coil region" evidence="1">
    <location>
        <begin position="622"/>
        <end position="664"/>
    </location>
</feature>
<feature type="region of interest" description="Disordered" evidence="2">
    <location>
        <begin position="1038"/>
        <end position="1064"/>
    </location>
</feature>
<evidence type="ECO:0000256" key="3">
    <source>
        <dbReference type="SAM" id="Phobius"/>
    </source>
</evidence>
<keyword evidence="3" id="KW-1133">Transmembrane helix</keyword>
<keyword evidence="3" id="KW-0472">Membrane</keyword>
<feature type="compositionally biased region" description="Basic and acidic residues" evidence="2">
    <location>
        <begin position="1038"/>
        <end position="1053"/>
    </location>
</feature>
<feature type="coiled-coil region" evidence="1">
    <location>
        <begin position="704"/>
        <end position="748"/>
    </location>
</feature>
<keyword evidence="3" id="KW-0812">Transmembrane</keyword>
<feature type="transmembrane region" description="Helical" evidence="3">
    <location>
        <begin position="77"/>
        <end position="97"/>
    </location>
</feature>
<feature type="compositionally biased region" description="Basic and acidic residues" evidence="2">
    <location>
        <begin position="895"/>
        <end position="907"/>
    </location>
</feature>
<feature type="region of interest" description="Disordered" evidence="2">
    <location>
        <begin position="882"/>
        <end position="918"/>
    </location>
</feature>
<keyword evidence="1" id="KW-0175">Coiled coil</keyword>
<evidence type="ECO:0000256" key="2">
    <source>
        <dbReference type="SAM" id="MobiDB-lite"/>
    </source>
</evidence>
<feature type="region of interest" description="Disordered" evidence="2">
    <location>
        <begin position="350"/>
        <end position="400"/>
    </location>
</feature>
<comment type="caution">
    <text evidence="4">The sequence shown here is derived from an EMBL/GenBank/DDBJ whole genome shotgun (WGS) entry which is preliminary data.</text>
</comment>
<keyword evidence="5" id="KW-1185">Reference proteome</keyword>
<feature type="region of interest" description="Disordered" evidence="2">
    <location>
        <begin position="1076"/>
        <end position="1153"/>
    </location>
</feature>
<proteinExistence type="predicted"/>
<evidence type="ECO:0000313" key="4">
    <source>
        <dbReference type="EMBL" id="RXZ42045.1"/>
    </source>
</evidence>
<feature type="transmembrane region" description="Helical" evidence="3">
    <location>
        <begin position="164"/>
        <end position="181"/>
    </location>
</feature>
<dbReference type="RefSeq" id="WP_129213666.1">
    <property type="nucleotide sequence ID" value="NZ_REGR01000015.1"/>
</dbReference>
<feature type="transmembrane region" description="Helical" evidence="3">
    <location>
        <begin position="131"/>
        <end position="158"/>
    </location>
</feature>
<accession>A0ABY0FC60</accession>
<evidence type="ECO:0000256" key="1">
    <source>
        <dbReference type="SAM" id="Coils"/>
    </source>
</evidence>
<reference evidence="4 5" key="1">
    <citation type="submission" date="2018-10" db="EMBL/GenBank/DDBJ databases">
        <title>Draft genome of Fastidiocella sp. strain 375T, a bacterium isolated from a karstic cave dripping water.</title>
        <authorList>
            <person name="Coelho C."/>
            <person name="Verissimo A."/>
            <person name="Tiago I."/>
        </authorList>
    </citation>
    <scope>NUCLEOTIDE SEQUENCE [LARGE SCALE GENOMIC DNA]</scope>
    <source>
        <strain evidence="4 5">CAVE-375</strain>
    </source>
</reference>
<feature type="transmembrane region" description="Helical" evidence="3">
    <location>
        <begin position="35"/>
        <end position="57"/>
    </location>
</feature>
<protein>
    <submittedName>
        <fullName evidence="4">Uncharacterized protein</fullName>
    </submittedName>
</protein>
<feature type="compositionally biased region" description="Basic and acidic residues" evidence="2">
    <location>
        <begin position="1076"/>
        <end position="1143"/>
    </location>
</feature>
<name>A0ABY0FC60_9NEIS</name>
<sequence>MGMTGQEPARQTQVPQDLGAFVRVVTEWLRRNARAAFTSAVIGAALGYAINALLLIFVYGGHQVASGVLAFGQGNALWGALGFALGGVVIGALAGYWRSVGTERFLQDLSDFPAALGLIFKRDGEAARVHLLWGAAVSLVAANLVSPWVGLFLAAGLMSSLPSILGRLVSALLLRLWSDLVRHTTPSQNRRPVGLSGMTVGVLGGALALCVGFVLPGVLPKLAFAGACAIAALILSRRIPPSAAALLAFVELAWFALGFVDSAFAQRCVPGECVPGEMPSWGGEAHHHGANVPAVLGQSVGGGGAAGLGAGLGAGVGGALGAPTVSAKGAPPPPDLQVDGDLAKAAPLATSTVVDRPDDLPPPDMPDGEPQTTWEPPETSDAGEGEPPEGAPPRRNRGATPEACLTRYDNYQAALQDAITQGNALQVLRHRYLVAVNNKQNNLAKLTIQLGADAADLASAGAAGIKGGMGVARAVAQTPEALADLITKSVQRSGNLAARLSGLLGDLADLAARSARAAAAFDEAVQLSGKAQARVAALLREAAAIETKAGNLENLLRFARNADAALVERNTMAKSVLKAEQDLRGEQQTMQRKQGLQDWANSEKASIVNEDARVFASKHEELGNARAKLEQMKARNAEAAEAARQEWQGKIDEASAAKTELESLRQKKFKRDSAQQLCDDTAAHLDDVDAQLRAVDEAELAKYRAKSEERIATAKTKLEEAENSLKDLDRQKRETKQALEDFDQALEDLPPDPAHMTPEQIAQRKALNQDYLASSRRTEAAEAAIKDWKTRHGAADDPRIHPPDELSNEWRAAYNQTHQARKELRRFDWEIKNESPGGTMSPEQMAERQRLSDAIKDASTRSDTVHQQADAAKRELWAVENQTPEQEVAAAKRQPSAERDRLQKARENAQQQSDQAKRQYADAKEVCADAGVDDQLPALQDKYNRLGNEQDARRARYEKLKSGAFPDEAEAARAQGHINELETGLANWKEPDWEQVAAQRNEPQYNAWKDEVKGRDLQAEADARLRPFEDEVKRLQGREAELEKRLNEARDQAGGRSTESIESELNAVREEIRVKKQEVESARTESEGRKAEVDQAERTKQSADADKTAKEREIEKTKEDKRQTDEALRQLEQKRDTPPKDIYEQASSTSRRLRHEFDQILENTPRPIQWPFKAMKWAGGKAGEAFRWAFGGQSPEEIAQIVKSDVRLVEERAKLLQDAQQQYDARLQRARDLKSALDACVARNR</sequence>